<evidence type="ECO:0000313" key="3">
    <source>
        <dbReference type="Proteomes" id="UP000198802"/>
    </source>
</evidence>
<feature type="region of interest" description="Disordered" evidence="1">
    <location>
        <begin position="102"/>
        <end position="131"/>
    </location>
</feature>
<evidence type="ECO:0000313" key="2">
    <source>
        <dbReference type="EMBL" id="CUU55215.1"/>
    </source>
</evidence>
<sequence>MKLSEIEKGDAMHSVTSPTAAVQAKSRLAGDVPRQPQRRHRDKVSRADRTLIAVRDALARADRPVRARVLALDLGLPAAEVTAGLRRLQDSGAALSHARRWVAVDPSSSPAAPAAPGCDRSGPSQPGHNQL</sequence>
<name>A0A0S4QJ83_9ACTN</name>
<feature type="region of interest" description="Disordered" evidence="1">
    <location>
        <begin position="1"/>
        <end position="46"/>
    </location>
</feature>
<organism evidence="2 3">
    <name type="scientific">Parafrankia irregularis</name>
    <dbReference type="NCBI Taxonomy" id="795642"/>
    <lineage>
        <taxon>Bacteria</taxon>
        <taxon>Bacillati</taxon>
        <taxon>Actinomycetota</taxon>
        <taxon>Actinomycetes</taxon>
        <taxon>Frankiales</taxon>
        <taxon>Frankiaceae</taxon>
        <taxon>Parafrankia</taxon>
    </lineage>
</organism>
<feature type="compositionally biased region" description="Polar residues" evidence="1">
    <location>
        <begin position="122"/>
        <end position="131"/>
    </location>
</feature>
<dbReference type="AlphaFoldDB" id="A0A0S4QJ83"/>
<protein>
    <recommendedName>
        <fullName evidence="4">DprA winged helix domain-containing protein</fullName>
    </recommendedName>
</protein>
<evidence type="ECO:0000256" key="1">
    <source>
        <dbReference type="SAM" id="MobiDB-lite"/>
    </source>
</evidence>
<evidence type="ECO:0008006" key="4">
    <source>
        <dbReference type="Google" id="ProtNLM"/>
    </source>
</evidence>
<keyword evidence="3" id="KW-1185">Reference proteome</keyword>
<dbReference type="EMBL" id="FAOZ01000004">
    <property type="protein sequence ID" value="CUU55215.1"/>
    <property type="molecule type" value="Genomic_DNA"/>
</dbReference>
<gene>
    <name evidence="2" type="ORF">Ga0074812_104296</name>
</gene>
<dbReference type="Proteomes" id="UP000198802">
    <property type="component" value="Unassembled WGS sequence"/>
</dbReference>
<proteinExistence type="predicted"/>
<feature type="compositionally biased region" description="Low complexity" evidence="1">
    <location>
        <begin position="106"/>
        <end position="116"/>
    </location>
</feature>
<accession>A0A0S4QJ83</accession>
<reference evidence="3" key="1">
    <citation type="submission" date="2015-11" db="EMBL/GenBank/DDBJ databases">
        <authorList>
            <person name="Varghese N."/>
        </authorList>
    </citation>
    <scope>NUCLEOTIDE SEQUENCE [LARGE SCALE GENOMIC DNA]</scope>
    <source>
        <strain evidence="3">DSM 45899</strain>
    </source>
</reference>
<feature type="compositionally biased region" description="Basic and acidic residues" evidence="1">
    <location>
        <begin position="1"/>
        <end position="11"/>
    </location>
</feature>